<gene>
    <name evidence="1" type="ORF">SAMN05661053_2168</name>
</gene>
<organism evidence="1 2">
    <name type="scientific">Fibrobacter succinogenes</name>
    <name type="common">Bacteroides succinogenes</name>
    <dbReference type="NCBI Taxonomy" id="833"/>
    <lineage>
        <taxon>Bacteria</taxon>
        <taxon>Pseudomonadati</taxon>
        <taxon>Fibrobacterota</taxon>
        <taxon>Fibrobacteria</taxon>
        <taxon>Fibrobacterales</taxon>
        <taxon>Fibrobacteraceae</taxon>
        <taxon>Fibrobacter</taxon>
    </lineage>
</organism>
<evidence type="ECO:0000313" key="2">
    <source>
        <dbReference type="Proteomes" id="UP000255423"/>
    </source>
</evidence>
<dbReference type="EMBL" id="UHJL01000003">
    <property type="protein sequence ID" value="SUQ24754.1"/>
    <property type="molecule type" value="Genomic_DNA"/>
</dbReference>
<dbReference type="AlphaFoldDB" id="A0A380S778"/>
<evidence type="ECO:0000313" key="1">
    <source>
        <dbReference type="EMBL" id="SUQ24754.1"/>
    </source>
</evidence>
<protein>
    <submittedName>
        <fullName evidence="1">Uncharacterized protein</fullName>
    </submittedName>
</protein>
<sequence>MKRLDLTSFLGVNCELILGVKFAFYGSSYYLYGEKGLQGSTLGKPFRLSKK</sequence>
<accession>A0A380S778</accession>
<reference evidence="1 2" key="1">
    <citation type="submission" date="2017-08" db="EMBL/GenBank/DDBJ databases">
        <authorList>
            <person name="de Groot N.N."/>
        </authorList>
    </citation>
    <scope>NUCLEOTIDE SEQUENCE [LARGE SCALE GENOMIC DNA]</scope>
    <source>
        <strain evidence="1 2">HM2</strain>
    </source>
</reference>
<name>A0A380S778_FIBSU</name>
<proteinExistence type="predicted"/>
<dbReference type="Proteomes" id="UP000255423">
    <property type="component" value="Unassembled WGS sequence"/>
</dbReference>